<accession>A0A7W3IJK0</accession>
<dbReference type="PROSITE" id="PS51296">
    <property type="entry name" value="RIESKE"/>
    <property type="match status" value="1"/>
</dbReference>
<keyword evidence="4" id="KW-0411">Iron-sulfur</keyword>
<dbReference type="EMBL" id="JACGXS010000006">
    <property type="protein sequence ID" value="MBA8682729.1"/>
    <property type="molecule type" value="Genomic_DNA"/>
</dbReference>
<feature type="domain" description="Rieske" evidence="5">
    <location>
        <begin position="19"/>
        <end position="116"/>
    </location>
</feature>
<sequence>MAAARCCEEHDMSETSELVALCATDDIEQGGIRRGTLPDGHAVAIYNVDGEYFVTDDICSHGEASLSEDGMLEGHQVECSWHFGRFDVRTGEACAMPCEKALRTWPVRIEDGRVFVDAGEGNA</sequence>
<evidence type="ECO:0000256" key="3">
    <source>
        <dbReference type="ARBA" id="ARBA00023004"/>
    </source>
</evidence>
<keyword evidence="2" id="KW-0479">Metal-binding</keyword>
<protein>
    <submittedName>
        <fullName evidence="6">Non-heme iron oxygenase ferredoxin subunit</fullName>
    </submittedName>
</protein>
<organism evidence="6 7">
    <name type="scientific">Stenotrophomonas tumulicola</name>
    <dbReference type="NCBI Taxonomy" id="1685415"/>
    <lineage>
        <taxon>Bacteria</taxon>
        <taxon>Pseudomonadati</taxon>
        <taxon>Pseudomonadota</taxon>
        <taxon>Gammaproteobacteria</taxon>
        <taxon>Lysobacterales</taxon>
        <taxon>Lysobacteraceae</taxon>
        <taxon>Stenotrophomonas</taxon>
    </lineage>
</organism>
<dbReference type="PANTHER" id="PTHR21496:SF23">
    <property type="entry name" value="3-PHENYLPROPIONATE_CINNAMIC ACID DIOXYGENASE FERREDOXIN SUBUNIT"/>
    <property type="match status" value="1"/>
</dbReference>
<dbReference type="Gene3D" id="2.102.10.10">
    <property type="entry name" value="Rieske [2Fe-2S] iron-sulphur domain"/>
    <property type="match status" value="1"/>
</dbReference>
<evidence type="ECO:0000256" key="2">
    <source>
        <dbReference type="ARBA" id="ARBA00022723"/>
    </source>
</evidence>
<evidence type="ECO:0000313" key="6">
    <source>
        <dbReference type="EMBL" id="MBA8682729.1"/>
    </source>
</evidence>
<keyword evidence="3" id="KW-0408">Iron</keyword>
<proteinExistence type="predicted"/>
<dbReference type="GO" id="GO:0046872">
    <property type="term" value="F:metal ion binding"/>
    <property type="evidence" value="ECO:0007669"/>
    <property type="project" value="UniProtKB-KW"/>
</dbReference>
<dbReference type="PANTHER" id="PTHR21496">
    <property type="entry name" value="FERREDOXIN-RELATED"/>
    <property type="match status" value="1"/>
</dbReference>
<name>A0A7W3IJK0_9GAMM</name>
<dbReference type="Pfam" id="PF00355">
    <property type="entry name" value="Rieske"/>
    <property type="match status" value="1"/>
</dbReference>
<dbReference type="GO" id="GO:0051537">
    <property type="term" value="F:2 iron, 2 sulfur cluster binding"/>
    <property type="evidence" value="ECO:0007669"/>
    <property type="project" value="UniProtKB-KW"/>
</dbReference>
<dbReference type="Proteomes" id="UP000547058">
    <property type="component" value="Unassembled WGS sequence"/>
</dbReference>
<dbReference type="InterPro" id="IPR017941">
    <property type="entry name" value="Rieske_2Fe-2S"/>
</dbReference>
<keyword evidence="7" id="KW-1185">Reference proteome</keyword>
<reference evidence="6 7" key="1">
    <citation type="submission" date="2020-08" db="EMBL/GenBank/DDBJ databases">
        <title>Stenotrophomonas tumulicola JCM 30961.</title>
        <authorList>
            <person name="Deng Y."/>
        </authorList>
    </citation>
    <scope>NUCLEOTIDE SEQUENCE [LARGE SCALE GENOMIC DNA]</scope>
    <source>
        <strain evidence="6 7">JCM 30961</strain>
    </source>
</reference>
<dbReference type="CDD" id="cd03528">
    <property type="entry name" value="Rieske_RO_ferredoxin"/>
    <property type="match status" value="1"/>
</dbReference>
<dbReference type="SUPFAM" id="SSF50022">
    <property type="entry name" value="ISP domain"/>
    <property type="match status" value="1"/>
</dbReference>
<evidence type="ECO:0000313" key="7">
    <source>
        <dbReference type="Proteomes" id="UP000547058"/>
    </source>
</evidence>
<dbReference type="AlphaFoldDB" id="A0A7W3IJK0"/>
<keyword evidence="1" id="KW-0001">2Fe-2S</keyword>
<evidence type="ECO:0000256" key="4">
    <source>
        <dbReference type="ARBA" id="ARBA00023014"/>
    </source>
</evidence>
<evidence type="ECO:0000259" key="5">
    <source>
        <dbReference type="PROSITE" id="PS51296"/>
    </source>
</evidence>
<dbReference type="InterPro" id="IPR036922">
    <property type="entry name" value="Rieske_2Fe-2S_sf"/>
</dbReference>
<comment type="caution">
    <text evidence="6">The sequence shown here is derived from an EMBL/GenBank/DDBJ whole genome shotgun (WGS) entry which is preliminary data.</text>
</comment>
<gene>
    <name evidence="6" type="ORF">H4O11_13075</name>
</gene>
<evidence type="ECO:0000256" key="1">
    <source>
        <dbReference type="ARBA" id="ARBA00022714"/>
    </source>
</evidence>